<proteinExistence type="predicted"/>
<gene>
    <name evidence="3" type="ORF">HP397_03775</name>
</gene>
<keyword evidence="4" id="KW-1185">Reference proteome</keyword>
<protein>
    <submittedName>
        <fullName evidence="3">BspA family leucine-rich repeat surface protein</fullName>
    </submittedName>
</protein>
<keyword evidence="1" id="KW-0175">Coiled coil</keyword>
<reference evidence="3 4" key="1">
    <citation type="submission" date="2020-05" db="EMBL/GenBank/DDBJ databases">
        <title>Streptobacillus felis strain LHL191014123.</title>
        <authorList>
            <person name="Fawzy A."/>
            <person name="Rau J."/>
            <person name="Risse K."/>
            <person name="Schauerte N."/>
            <person name="Geiger C."/>
            <person name="Blom J."/>
            <person name="Imirzalioglu C."/>
            <person name="Falgenhauer J."/>
            <person name="Bach A."/>
            <person name="Herden C."/>
            <person name="Eisenberg T."/>
        </authorList>
    </citation>
    <scope>NUCLEOTIDE SEQUENCE [LARGE SCALE GENOMIC DNA]</scope>
    <source>
        <strain evidence="3 4">LHL191014123</strain>
    </source>
</reference>
<dbReference type="NCBIfam" id="TIGR02167">
    <property type="entry name" value="Liste_lipo_26"/>
    <property type="match status" value="1"/>
</dbReference>
<dbReference type="RefSeq" id="WP_180136042.1">
    <property type="nucleotide sequence ID" value="NZ_JABMKT010000016.1"/>
</dbReference>
<keyword evidence="2" id="KW-0732">Signal</keyword>
<dbReference type="InterPro" id="IPR011889">
    <property type="entry name" value="Liste_lipo_26"/>
</dbReference>
<feature type="chain" id="PRO_5030621052" evidence="2">
    <location>
        <begin position="22"/>
        <end position="732"/>
    </location>
</feature>
<evidence type="ECO:0000256" key="1">
    <source>
        <dbReference type="SAM" id="Coils"/>
    </source>
</evidence>
<organism evidence="3 4">
    <name type="scientific">Streptobacillus felis</name>
    <dbReference type="NCBI Taxonomy" id="1384509"/>
    <lineage>
        <taxon>Bacteria</taxon>
        <taxon>Fusobacteriati</taxon>
        <taxon>Fusobacteriota</taxon>
        <taxon>Fusobacteriia</taxon>
        <taxon>Fusobacteriales</taxon>
        <taxon>Leptotrichiaceae</taxon>
        <taxon>Streptobacillus</taxon>
    </lineage>
</organism>
<dbReference type="Pfam" id="PF03382">
    <property type="entry name" value="DUF285"/>
    <property type="match status" value="1"/>
</dbReference>
<evidence type="ECO:0000313" key="3">
    <source>
        <dbReference type="EMBL" id="NYV27939.1"/>
    </source>
</evidence>
<dbReference type="InterPro" id="IPR005046">
    <property type="entry name" value="DUF285"/>
</dbReference>
<evidence type="ECO:0000256" key="2">
    <source>
        <dbReference type="SAM" id="SignalP"/>
    </source>
</evidence>
<dbReference type="EMBL" id="JABMKT010000016">
    <property type="protein sequence ID" value="NYV27939.1"/>
    <property type="molecule type" value="Genomic_DNA"/>
</dbReference>
<name>A0A7Z0PES9_9FUSO</name>
<feature type="coiled-coil region" evidence="1">
    <location>
        <begin position="270"/>
        <end position="304"/>
    </location>
</feature>
<sequence length="732" mass="85893">MKIKINKKFLFLMLISSFAFSNYIEINNEKINYDLRHESINLSSTDIGEVANSVSIVFNENEKTYEISGAGKINKQKFREYIKTIENTSEYTLVIKDSTIMFPDDSSSLFSNLWLNIVIPDNIDTSNVTNMSKMFYLCFNMNPNTEHWDTSNVTDMSYMFYETRNSQAIIKNWDTSKVKNMSNMFWGSRNENLDITNWNVENVTNIDDIFRDSFLENLKIFDTDFPLISIEKYKKEIFSLFIETMLDNITYYQKLEIKEKIKGITDKKDLRDYKQTLLQLNEKMTEFIQKTEELKRKYNNQKEKIDYDDRIVFEEFISKMNSVGILEISEINKLIDYMNEKIDFIDQLLSDNSDKRNNVKKLVNNLNEISEKQKELMLEELENENNNSVIEALKQKYLNINEYMARIKELKSKIEELVSKKDIPLYKLQKVEKFFEEINASNNIIYENVISDLIYDLSRLHSELFSYKDKDKNIEIDLNKYIKFIDAFTYTNTDISNSFNEKIFFNINLIKSFKEISEELINDNKFDGLGLIANLNLGFNLNVNKDIKVGGFLEYQRSIANHISIGTSFNHNDGNAFIRYRLAEYNGIINHNLDLYGKYNKKINLIKNLDITPSVGILITYSSKTMLDEYVEYNHRIGVIADVESKIDYLISGINIYVNPFIKFGYNNGKIVEMNNSENFVQRGKDYFVYGLKTGLKKEFFNGVILKTEVGFRGNEKGMFRVKSNLGVGYNW</sequence>
<comment type="caution">
    <text evidence="3">The sequence shown here is derived from an EMBL/GenBank/DDBJ whole genome shotgun (WGS) entry which is preliminary data.</text>
</comment>
<dbReference type="Proteomes" id="UP000526184">
    <property type="component" value="Unassembled WGS sequence"/>
</dbReference>
<accession>A0A7Z0PES9</accession>
<dbReference type="AlphaFoldDB" id="A0A7Z0PES9"/>
<feature type="signal peptide" evidence="2">
    <location>
        <begin position="1"/>
        <end position="21"/>
    </location>
</feature>
<evidence type="ECO:0000313" key="4">
    <source>
        <dbReference type="Proteomes" id="UP000526184"/>
    </source>
</evidence>
<feature type="coiled-coil region" evidence="1">
    <location>
        <begin position="345"/>
        <end position="420"/>
    </location>
</feature>